<evidence type="ECO:0000256" key="1">
    <source>
        <dbReference type="SAM" id="Coils"/>
    </source>
</evidence>
<accession>A0A2A4GAP1</accession>
<dbReference type="EMBL" id="NBWU01000002">
    <property type="protein sequence ID" value="PCE64825.1"/>
    <property type="molecule type" value="Genomic_DNA"/>
</dbReference>
<reference evidence="3 4" key="1">
    <citation type="submission" date="2017-04" db="EMBL/GenBank/DDBJ databases">
        <title>A new member of the family Flavobacteriaceae isolated from ascidians.</title>
        <authorList>
            <person name="Chen L."/>
        </authorList>
    </citation>
    <scope>NUCLEOTIDE SEQUENCE [LARGE SCALE GENOMIC DNA]</scope>
    <source>
        <strain evidence="3 4">HQA918</strain>
    </source>
</reference>
<feature type="coiled-coil region" evidence="1">
    <location>
        <begin position="41"/>
        <end position="75"/>
    </location>
</feature>
<keyword evidence="1" id="KW-0175">Coiled coil</keyword>
<feature type="transmembrane region" description="Helical" evidence="2">
    <location>
        <begin position="12"/>
        <end position="32"/>
    </location>
</feature>
<name>A0A2A4GAP1_9FLAO</name>
<dbReference type="Pfam" id="PF04977">
    <property type="entry name" value="DivIC"/>
    <property type="match status" value="1"/>
</dbReference>
<evidence type="ECO:0000313" key="3">
    <source>
        <dbReference type="EMBL" id="PCE64825.1"/>
    </source>
</evidence>
<dbReference type="RefSeq" id="WP_097440104.1">
    <property type="nucleotide sequence ID" value="NZ_KZ300476.1"/>
</dbReference>
<protein>
    <submittedName>
        <fullName evidence="3">Septum formation initiator</fullName>
    </submittedName>
</protein>
<dbReference type="InterPro" id="IPR007060">
    <property type="entry name" value="FtsL/DivIC"/>
</dbReference>
<keyword evidence="2" id="KW-1133">Transmembrane helix</keyword>
<evidence type="ECO:0000256" key="2">
    <source>
        <dbReference type="SAM" id="Phobius"/>
    </source>
</evidence>
<evidence type="ECO:0000313" key="4">
    <source>
        <dbReference type="Proteomes" id="UP000219559"/>
    </source>
</evidence>
<keyword evidence="2" id="KW-0812">Transmembrane</keyword>
<organism evidence="3 4">
    <name type="scientific">Sediminicola luteus</name>
    <dbReference type="NCBI Taxonomy" id="319238"/>
    <lineage>
        <taxon>Bacteria</taxon>
        <taxon>Pseudomonadati</taxon>
        <taxon>Bacteroidota</taxon>
        <taxon>Flavobacteriia</taxon>
        <taxon>Flavobacteriales</taxon>
        <taxon>Flavobacteriaceae</taxon>
        <taxon>Sediminicola</taxon>
    </lineage>
</organism>
<gene>
    <name evidence="3" type="ORF">B7P33_06555</name>
</gene>
<comment type="caution">
    <text evidence="3">The sequence shown here is derived from an EMBL/GenBank/DDBJ whole genome shotgun (WGS) entry which is preliminary data.</text>
</comment>
<dbReference type="OrthoDB" id="1467719at2"/>
<sequence>MGWLDFKNKKWFSRIANIYVLVTSIFLVWMLFFDTNSLLIHWELKKEIDKLEDQIEFLETEIEKDKKIIQKLSSKKELEKFAREEYYLKKKNEEIFLIEYEDSTKTTTHE</sequence>
<keyword evidence="2" id="KW-0472">Membrane</keyword>
<proteinExistence type="predicted"/>
<dbReference type="Proteomes" id="UP000219559">
    <property type="component" value="Unassembled WGS sequence"/>
</dbReference>
<keyword evidence="4" id="KW-1185">Reference proteome</keyword>
<dbReference type="AlphaFoldDB" id="A0A2A4GAP1"/>